<dbReference type="GO" id="GO:0004842">
    <property type="term" value="F:ubiquitin-protein transferase activity"/>
    <property type="evidence" value="ECO:0007669"/>
    <property type="project" value="TreeGrafter"/>
</dbReference>
<dbReference type="SUPFAM" id="SSF48403">
    <property type="entry name" value="Ankyrin repeat"/>
    <property type="match status" value="1"/>
</dbReference>
<dbReference type="KEGG" id="cfj:CFIO01_12507"/>
<dbReference type="Gene3D" id="1.25.40.20">
    <property type="entry name" value="Ankyrin repeat-containing domain"/>
    <property type="match status" value="1"/>
</dbReference>
<dbReference type="eggNOG" id="ENOG502SGEC">
    <property type="taxonomic scope" value="Eukaryota"/>
</dbReference>
<evidence type="ECO:0000256" key="4">
    <source>
        <dbReference type="SAM" id="MobiDB-lite"/>
    </source>
</evidence>
<evidence type="ECO:0000256" key="3">
    <source>
        <dbReference type="PROSITE-ProRule" id="PRU00023"/>
    </source>
</evidence>
<dbReference type="PANTHER" id="PTHR24171">
    <property type="entry name" value="ANKYRIN REPEAT DOMAIN-CONTAINING PROTEIN 39-RELATED"/>
    <property type="match status" value="1"/>
</dbReference>
<name>A0A010Q3J3_9PEZI</name>
<dbReference type="AlphaFoldDB" id="A0A010Q3J3"/>
<dbReference type="SMART" id="SM00248">
    <property type="entry name" value="ANK"/>
    <property type="match status" value="2"/>
</dbReference>
<dbReference type="PROSITE" id="PS50297">
    <property type="entry name" value="ANK_REP_REGION"/>
    <property type="match status" value="1"/>
</dbReference>
<proteinExistence type="predicted"/>
<keyword evidence="6" id="KW-1185">Reference proteome</keyword>
<feature type="region of interest" description="Disordered" evidence="4">
    <location>
        <begin position="177"/>
        <end position="197"/>
    </location>
</feature>
<accession>A0A010Q3J3</accession>
<comment type="caution">
    <text evidence="5">The sequence shown here is derived from an EMBL/GenBank/DDBJ whole genome shotgun (WGS) entry which is preliminary data.</text>
</comment>
<dbReference type="STRING" id="1445577.A0A010Q3J3"/>
<sequence>MASTTQHLTIPSSSLASKFQRLNGSRAIARVLQWDTTWALAECPFCEQPHEHSIRFFPSADESLRQPRSNSPYTFRGLEPATIWFFVAPCHTAGYTYRLMFPFEKHDAVRRLSWEIKTSASGKNDDSHFECFETVGFRKLELNALPESSRFDHRISVTDRFENVSIKDHAILLGNEKQQNGIEPARTRDSPKLDTRASEKEDRWGCVHDYATCPHFNHDLRIEGTVGSSRLSMEVAHGNRTNVQELIRLGADVNAGDNRGRTPLMEAALWTRVELVGILLAAGASVSQTDRDGRVAADFAKENERNDEEREYRHVDYAEKPFKSKSRRRQIRALLGVAPPLQVQMAKSDLANLFQPRFVKSPDAKTALLINPRSGIPIARQDQTVGLLLRGRPFEPVVAVGGWFGIGIQSSPLVGDDYSNLDSNYWAHKTLRFGKRIGFTFEEHELDPESARGLYHASHVVAQLLCFVAHKHQLFVENFDDRDRQIKLEILFHYQHMETLTKAEIVVSQKPCPSCLLFMEYVAKRMWLDFVVVVAKEIVLS</sequence>
<dbReference type="Pfam" id="PF12796">
    <property type="entry name" value="Ank_2"/>
    <property type="match status" value="1"/>
</dbReference>
<feature type="compositionally biased region" description="Basic and acidic residues" evidence="4">
    <location>
        <begin position="185"/>
        <end position="197"/>
    </location>
</feature>
<feature type="repeat" description="ANK" evidence="3">
    <location>
        <begin position="259"/>
        <end position="291"/>
    </location>
</feature>
<dbReference type="OrthoDB" id="4839619at2759"/>
<evidence type="ECO:0000256" key="1">
    <source>
        <dbReference type="ARBA" id="ARBA00022737"/>
    </source>
</evidence>
<organism evidence="5 6">
    <name type="scientific">Colletotrichum fioriniae PJ7</name>
    <dbReference type="NCBI Taxonomy" id="1445577"/>
    <lineage>
        <taxon>Eukaryota</taxon>
        <taxon>Fungi</taxon>
        <taxon>Dikarya</taxon>
        <taxon>Ascomycota</taxon>
        <taxon>Pezizomycotina</taxon>
        <taxon>Sordariomycetes</taxon>
        <taxon>Hypocreomycetidae</taxon>
        <taxon>Glomerellales</taxon>
        <taxon>Glomerellaceae</taxon>
        <taxon>Colletotrichum</taxon>
        <taxon>Colletotrichum acutatum species complex</taxon>
    </lineage>
</organism>
<gene>
    <name evidence="5" type="ORF">CFIO01_12507</name>
</gene>
<evidence type="ECO:0000313" key="6">
    <source>
        <dbReference type="Proteomes" id="UP000020467"/>
    </source>
</evidence>
<dbReference type="HOGENOM" id="CLU_042425_0_0_1"/>
<dbReference type="GO" id="GO:0085020">
    <property type="term" value="P:protein K6-linked ubiquitination"/>
    <property type="evidence" value="ECO:0007669"/>
    <property type="project" value="TreeGrafter"/>
</dbReference>
<protein>
    <submittedName>
        <fullName evidence="5">Ankyrin repeat protein</fullName>
    </submittedName>
</protein>
<dbReference type="Proteomes" id="UP000020467">
    <property type="component" value="Unassembled WGS sequence"/>
</dbReference>
<dbReference type="PANTHER" id="PTHR24171:SF8">
    <property type="entry name" value="BRCA1-ASSOCIATED RING DOMAIN PROTEIN 1"/>
    <property type="match status" value="1"/>
</dbReference>
<keyword evidence="1" id="KW-0677">Repeat</keyword>
<evidence type="ECO:0000313" key="5">
    <source>
        <dbReference type="EMBL" id="EXF74377.1"/>
    </source>
</evidence>
<dbReference type="PROSITE" id="PS50088">
    <property type="entry name" value="ANK_REPEAT"/>
    <property type="match status" value="2"/>
</dbReference>
<reference evidence="5 6" key="1">
    <citation type="submission" date="2014-02" db="EMBL/GenBank/DDBJ databases">
        <title>The genome sequence of Colletotrichum fioriniae PJ7.</title>
        <authorList>
            <person name="Baroncelli R."/>
            <person name="Thon M.R."/>
        </authorList>
    </citation>
    <scope>NUCLEOTIDE SEQUENCE [LARGE SCALE GENOMIC DNA]</scope>
    <source>
        <strain evidence="5 6">PJ7</strain>
    </source>
</reference>
<dbReference type="InterPro" id="IPR036770">
    <property type="entry name" value="Ankyrin_rpt-contain_sf"/>
</dbReference>
<dbReference type="InterPro" id="IPR002110">
    <property type="entry name" value="Ankyrin_rpt"/>
</dbReference>
<keyword evidence="2 3" id="KW-0040">ANK repeat</keyword>
<evidence type="ECO:0000256" key="2">
    <source>
        <dbReference type="ARBA" id="ARBA00023043"/>
    </source>
</evidence>
<feature type="repeat" description="ANK" evidence="3">
    <location>
        <begin position="226"/>
        <end position="258"/>
    </location>
</feature>
<dbReference type="EMBL" id="JARH01000994">
    <property type="protein sequence ID" value="EXF74377.1"/>
    <property type="molecule type" value="Genomic_DNA"/>
</dbReference>